<feature type="chain" id="PRO_5021207487" description="Secreted protein" evidence="1">
    <location>
        <begin position="23"/>
        <end position="417"/>
    </location>
</feature>
<evidence type="ECO:0000313" key="3">
    <source>
        <dbReference type="Proteomes" id="UP000298159"/>
    </source>
</evidence>
<organism evidence="2 3">
    <name type="scientific">Streptomyces bauhiniae</name>
    <dbReference type="NCBI Taxonomy" id="2340725"/>
    <lineage>
        <taxon>Bacteria</taxon>
        <taxon>Bacillati</taxon>
        <taxon>Actinomycetota</taxon>
        <taxon>Actinomycetes</taxon>
        <taxon>Kitasatosporales</taxon>
        <taxon>Streptomycetaceae</taxon>
        <taxon>Streptomyces</taxon>
    </lineage>
</organism>
<proteinExistence type="predicted"/>
<accession>A0A4Z1DB51</accession>
<keyword evidence="1" id="KW-0732">Signal</keyword>
<gene>
    <name evidence="2" type="ORF">E5083_08555</name>
</gene>
<evidence type="ECO:0008006" key="4">
    <source>
        <dbReference type="Google" id="ProtNLM"/>
    </source>
</evidence>
<protein>
    <recommendedName>
        <fullName evidence="4">Secreted protein</fullName>
    </recommendedName>
</protein>
<dbReference type="EMBL" id="SRRT01000002">
    <property type="protein sequence ID" value="TGN79957.1"/>
    <property type="molecule type" value="Genomic_DNA"/>
</dbReference>
<keyword evidence="3" id="KW-1185">Reference proteome</keyword>
<dbReference type="AlphaFoldDB" id="A0A4Z1DB51"/>
<evidence type="ECO:0000313" key="2">
    <source>
        <dbReference type="EMBL" id="TGN79957.1"/>
    </source>
</evidence>
<name>A0A4Z1DB51_9ACTN</name>
<evidence type="ECO:0000256" key="1">
    <source>
        <dbReference type="SAM" id="SignalP"/>
    </source>
</evidence>
<reference evidence="2 3" key="1">
    <citation type="submission" date="2019-04" db="EMBL/GenBank/DDBJ databases">
        <title>Streptomyces sp. nov. Bv016 isolated from bark of Buahinia variegata.</title>
        <authorList>
            <person name="Kanchanasin P."/>
            <person name="Tanasupawat S."/>
            <person name="Yuki M."/>
            <person name="Kudo T."/>
        </authorList>
    </citation>
    <scope>NUCLEOTIDE SEQUENCE [LARGE SCALE GENOMIC DNA]</scope>
    <source>
        <strain evidence="2 3">Bv016</strain>
    </source>
</reference>
<feature type="signal peptide" evidence="1">
    <location>
        <begin position="1"/>
        <end position="22"/>
    </location>
</feature>
<dbReference type="Proteomes" id="UP000298159">
    <property type="component" value="Unassembled WGS sequence"/>
</dbReference>
<comment type="caution">
    <text evidence="2">The sequence shown here is derived from an EMBL/GenBank/DDBJ whole genome shotgun (WGS) entry which is preliminary data.</text>
</comment>
<sequence length="417" mass="43802">MAGASVCGALALLLVNPQPAAAATPLAPMNASVMKLTAGDFQSRWNAIDAIEAGGAVTSYYDPDQDALGPLLTGNGHTGSRGLCHPTNLNSSYSPDGFCWDHGDDTSADWTPQGLTGSHDASPAGTWRGHYVYIASWHFKDNTFARITVVDNSPGAPTTYNHIMLVDPYGSGGSANFRAVGDPSSPASPAPGGHADGISWYGNKLFLATGHQIQVYDLRHLWKMSGNTSASVGIQNGASSARYFNYALPMIGMYSNGKPGDGCTDTNPCLTSLSLDRTGADGLVTSEFNATGGRPVVRWPLSSNGLLETDTAGNSTGTVTATAAYRVPVWKVQGAATDGTYYYFSGECPDYAGGTDADVPYCVHRAKPGEAPHVLTEAPPLTQNLSWSPLAGRLWGLNERANYTSGKRVVFSVHTPS</sequence>